<dbReference type="AlphaFoldDB" id="A0A3P8JYB5"/>
<dbReference type="RefSeq" id="WP_126195158.1">
    <property type="nucleotide sequence ID" value="NZ_CP085954.1"/>
</dbReference>
<keyword evidence="1" id="KW-0472">Membrane</keyword>
<evidence type="ECO:0000313" key="3">
    <source>
        <dbReference type="Proteomes" id="UP000271626"/>
    </source>
</evidence>
<reference evidence="2 3" key="1">
    <citation type="submission" date="2018-12" db="EMBL/GenBank/DDBJ databases">
        <authorList>
            <consortium name="Pathogen Informatics"/>
        </authorList>
    </citation>
    <scope>NUCLEOTIDE SEQUENCE [LARGE SCALE GENOMIC DNA]</scope>
    <source>
        <strain evidence="2 3">NCTC10741</strain>
    </source>
</reference>
<feature type="transmembrane region" description="Helical" evidence="1">
    <location>
        <begin position="17"/>
        <end position="37"/>
    </location>
</feature>
<evidence type="ECO:0008006" key="4">
    <source>
        <dbReference type="Google" id="ProtNLM"/>
    </source>
</evidence>
<feature type="transmembrane region" description="Helical" evidence="1">
    <location>
        <begin position="43"/>
        <end position="61"/>
    </location>
</feature>
<protein>
    <recommendedName>
        <fullName evidence="4">DUF3093 family protein</fullName>
    </recommendedName>
</protein>
<gene>
    <name evidence="2" type="ORF">NCTC10741_00926</name>
</gene>
<evidence type="ECO:0000256" key="1">
    <source>
        <dbReference type="SAM" id="Phobius"/>
    </source>
</evidence>
<dbReference type="Proteomes" id="UP000271626">
    <property type="component" value="Chromosome"/>
</dbReference>
<evidence type="ECO:0000313" key="2">
    <source>
        <dbReference type="EMBL" id="VDR37814.1"/>
    </source>
</evidence>
<dbReference type="Pfam" id="PF11292">
    <property type="entry name" value="DUF3093"/>
    <property type="match status" value="1"/>
</dbReference>
<keyword evidence="1" id="KW-1133">Transmembrane helix</keyword>
<dbReference type="EMBL" id="LR131273">
    <property type="protein sequence ID" value="VDR37814.1"/>
    <property type="molecule type" value="Genomic_DNA"/>
</dbReference>
<keyword evidence="1" id="KW-0812">Transmembrane</keyword>
<sequence>MSGSAAPLYAERGLSRVWLLIVPVATVGMILTQWLLAGRTSEWWIWLLLGLATQAFVWLQVTAGRTHVSMAITPEELRCGEETIPVAEIARILPGKAPDHPRKAKPEDFPAWSTARAMGRLRTVPRRRYGMGIQLTDGSVVQAWARNDYALRAALEPLLAARPGN</sequence>
<proteinExistence type="predicted"/>
<dbReference type="OrthoDB" id="4773470at2"/>
<name>A0A3P8JYB5_TSUPA</name>
<dbReference type="InterPro" id="IPR021443">
    <property type="entry name" value="DUF3093"/>
</dbReference>
<organism evidence="2 3">
    <name type="scientific">Tsukamurella paurometabola</name>
    <name type="common">Corynebacterium paurometabolum</name>
    <dbReference type="NCBI Taxonomy" id="2061"/>
    <lineage>
        <taxon>Bacteria</taxon>
        <taxon>Bacillati</taxon>
        <taxon>Actinomycetota</taxon>
        <taxon>Actinomycetes</taxon>
        <taxon>Mycobacteriales</taxon>
        <taxon>Tsukamurellaceae</taxon>
        <taxon>Tsukamurella</taxon>
    </lineage>
</organism>
<accession>A0A3P8JYB5</accession>